<dbReference type="InterPro" id="IPR010730">
    <property type="entry name" value="HET"/>
</dbReference>
<protein>
    <submittedName>
        <fullName evidence="2">HET-domain-containing protein</fullName>
    </submittedName>
</protein>
<feature type="non-terminal residue" evidence="2">
    <location>
        <position position="296"/>
    </location>
</feature>
<evidence type="ECO:0000313" key="3">
    <source>
        <dbReference type="Proteomes" id="UP001232148"/>
    </source>
</evidence>
<comment type="caution">
    <text evidence="2">The sequence shown here is derived from an EMBL/GenBank/DDBJ whole genome shotgun (WGS) entry which is preliminary data.</text>
</comment>
<organism evidence="2 3">
    <name type="scientific">Colletotrichum zoysiae</name>
    <dbReference type="NCBI Taxonomy" id="1216348"/>
    <lineage>
        <taxon>Eukaryota</taxon>
        <taxon>Fungi</taxon>
        <taxon>Dikarya</taxon>
        <taxon>Ascomycota</taxon>
        <taxon>Pezizomycotina</taxon>
        <taxon>Sordariomycetes</taxon>
        <taxon>Hypocreomycetidae</taxon>
        <taxon>Glomerellales</taxon>
        <taxon>Glomerellaceae</taxon>
        <taxon>Colletotrichum</taxon>
        <taxon>Colletotrichum graminicola species complex</taxon>
    </lineage>
</organism>
<sequence length="296" mass="32717">YVALSHCWGGPIPSSTVLADLEARKVELPLEPLPRNFQDAIAVTRALGIRYLWIDSLCIIQDSQADWLAEAGKMASVYAGATVVISALEAASSNVGFLNPEGGRAPVANLNQNYAVQKLFPHAYDYLQGCPLNSRAWCTQERLLARRVMHFGREQMFWECDGWFITESNDDFAGEGTGHAAAILIQLRKQIGNTTEYGIDDEFWFRLVEEYTTRKLTVSTDKLPALAGVAALVKSFGLRDGNGSPTYVAGLWREDIARGLIWGAKYDHPDGRKAPRIDGRPRAPSWSWASVDGEVI</sequence>
<accession>A0AAD9M257</accession>
<reference evidence="2" key="1">
    <citation type="submission" date="2021-06" db="EMBL/GenBank/DDBJ databases">
        <title>Comparative genomics, transcriptomics and evolutionary studies reveal genomic signatures of adaptation to plant cell wall in hemibiotrophic fungi.</title>
        <authorList>
            <consortium name="DOE Joint Genome Institute"/>
            <person name="Baroncelli R."/>
            <person name="Diaz J.F."/>
            <person name="Benocci T."/>
            <person name="Peng M."/>
            <person name="Battaglia E."/>
            <person name="Haridas S."/>
            <person name="Andreopoulos W."/>
            <person name="Labutti K."/>
            <person name="Pangilinan J."/>
            <person name="Floch G.L."/>
            <person name="Makela M.R."/>
            <person name="Henrissat B."/>
            <person name="Grigoriev I.V."/>
            <person name="Crouch J.A."/>
            <person name="De Vries R.P."/>
            <person name="Sukno S.A."/>
            <person name="Thon M.R."/>
        </authorList>
    </citation>
    <scope>NUCLEOTIDE SEQUENCE</scope>
    <source>
        <strain evidence="2">MAFF235873</strain>
    </source>
</reference>
<proteinExistence type="predicted"/>
<evidence type="ECO:0000313" key="2">
    <source>
        <dbReference type="EMBL" id="KAK2029232.1"/>
    </source>
</evidence>
<dbReference type="PANTHER" id="PTHR33112:SF16">
    <property type="entry name" value="HETEROKARYON INCOMPATIBILITY DOMAIN-CONTAINING PROTEIN"/>
    <property type="match status" value="1"/>
</dbReference>
<dbReference type="Pfam" id="PF06985">
    <property type="entry name" value="HET"/>
    <property type="match status" value="1"/>
</dbReference>
<keyword evidence="3" id="KW-1185">Reference proteome</keyword>
<dbReference type="Proteomes" id="UP001232148">
    <property type="component" value="Unassembled WGS sequence"/>
</dbReference>
<name>A0AAD9M257_9PEZI</name>
<evidence type="ECO:0000259" key="1">
    <source>
        <dbReference type="Pfam" id="PF06985"/>
    </source>
</evidence>
<dbReference type="AlphaFoldDB" id="A0AAD9M257"/>
<gene>
    <name evidence="2" type="ORF">LX32DRAFT_522561</name>
</gene>
<feature type="non-terminal residue" evidence="2">
    <location>
        <position position="1"/>
    </location>
</feature>
<dbReference type="EMBL" id="MU842867">
    <property type="protein sequence ID" value="KAK2029232.1"/>
    <property type="molecule type" value="Genomic_DNA"/>
</dbReference>
<dbReference type="PANTHER" id="PTHR33112">
    <property type="entry name" value="DOMAIN PROTEIN, PUTATIVE-RELATED"/>
    <property type="match status" value="1"/>
</dbReference>
<feature type="domain" description="Heterokaryon incompatibility" evidence="1">
    <location>
        <begin position="1"/>
        <end position="141"/>
    </location>
</feature>